<proteinExistence type="predicted"/>
<evidence type="ECO:0000313" key="3">
    <source>
        <dbReference type="Proteomes" id="UP000694421"/>
    </source>
</evidence>
<organism evidence="2 3">
    <name type="scientific">Salvator merianae</name>
    <name type="common">Argentine black and white tegu</name>
    <name type="synonym">Tupinambis merianae</name>
    <dbReference type="NCBI Taxonomy" id="96440"/>
    <lineage>
        <taxon>Eukaryota</taxon>
        <taxon>Metazoa</taxon>
        <taxon>Chordata</taxon>
        <taxon>Craniata</taxon>
        <taxon>Vertebrata</taxon>
        <taxon>Euteleostomi</taxon>
        <taxon>Lepidosauria</taxon>
        <taxon>Squamata</taxon>
        <taxon>Bifurcata</taxon>
        <taxon>Unidentata</taxon>
        <taxon>Episquamata</taxon>
        <taxon>Laterata</taxon>
        <taxon>Teiioidea</taxon>
        <taxon>Teiidae</taxon>
        <taxon>Salvator</taxon>
    </lineage>
</organism>
<dbReference type="PROSITE" id="PS50805">
    <property type="entry name" value="KRAB"/>
    <property type="match status" value="1"/>
</dbReference>
<dbReference type="AlphaFoldDB" id="A0A8D0KMF2"/>
<dbReference type="SMART" id="SM00349">
    <property type="entry name" value="KRAB"/>
    <property type="match status" value="1"/>
</dbReference>
<dbReference type="SUPFAM" id="SSF109640">
    <property type="entry name" value="KRAB domain (Kruppel-associated box)"/>
    <property type="match status" value="1"/>
</dbReference>
<protein>
    <recommendedName>
        <fullName evidence="1">KRAB domain-containing protein</fullName>
    </recommendedName>
</protein>
<dbReference type="Proteomes" id="UP000694421">
    <property type="component" value="Unplaced"/>
</dbReference>
<accession>A0A8D0KMF2</accession>
<feature type="domain" description="KRAB" evidence="1">
    <location>
        <begin position="6"/>
        <end position="88"/>
    </location>
</feature>
<dbReference type="Pfam" id="PF01352">
    <property type="entry name" value="KRAB"/>
    <property type="match status" value="1"/>
</dbReference>
<sequence length="128" mass="13842">MSLGMELASDVAVCFTEEEWALLDPGQRALHKEVTVAALETLASLRKAVSFSFVTEGILCPSPPSYLVLGPGYLGERLQLNGLLCTTEQNMGGSAHCWYTPSARNLGCLGLDCWYSLTSRTTKRPSLA</sequence>
<dbReference type="Gene3D" id="6.10.140.140">
    <property type="match status" value="1"/>
</dbReference>
<dbReference type="InterPro" id="IPR036051">
    <property type="entry name" value="KRAB_dom_sf"/>
</dbReference>
<evidence type="ECO:0000313" key="2">
    <source>
        <dbReference type="Ensembl" id="ENSSMRP00000026658.1"/>
    </source>
</evidence>
<reference evidence="2" key="2">
    <citation type="submission" date="2025-09" db="UniProtKB">
        <authorList>
            <consortium name="Ensembl"/>
        </authorList>
    </citation>
    <scope>IDENTIFICATION</scope>
</reference>
<dbReference type="CDD" id="cd07765">
    <property type="entry name" value="KRAB_A-box"/>
    <property type="match status" value="1"/>
</dbReference>
<dbReference type="GO" id="GO:0006355">
    <property type="term" value="P:regulation of DNA-templated transcription"/>
    <property type="evidence" value="ECO:0007669"/>
    <property type="project" value="InterPro"/>
</dbReference>
<keyword evidence="3" id="KW-1185">Reference proteome</keyword>
<evidence type="ECO:0000259" key="1">
    <source>
        <dbReference type="PROSITE" id="PS50805"/>
    </source>
</evidence>
<dbReference type="InterPro" id="IPR001909">
    <property type="entry name" value="KRAB"/>
</dbReference>
<reference evidence="2" key="1">
    <citation type="submission" date="2025-08" db="UniProtKB">
        <authorList>
            <consortium name="Ensembl"/>
        </authorList>
    </citation>
    <scope>IDENTIFICATION</scope>
</reference>
<name>A0A8D0KMF2_SALMN</name>
<dbReference type="Ensembl" id="ENSSMRT00000031149.1">
    <property type="protein sequence ID" value="ENSSMRP00000026658.1"/>
    <property type="gene ID" value="ENSSMRG00000020591.1"/>
</dbReference>